<dbReference type="FunFam" id="1.10.630.10:FF:000036">
    <property type="entry name" value="CYtochrome P450 family"/>
    <property type="match status" value="1"/>
</dbReference>
<dbReference type="GO" id="GO:0008395">
    <property type="term" value="F:steroid hydroxylase activity"/>
    <property type="evidence" value="ECO:0007669"/>
    <property type="project" value="TreeGrafter"/>
</dbReference>
<dbReference type="GO" id="GO:0005506">
    <property type="term" value="F:iron ion binding"/>
    <property type="evidence" value="ECO:0007669"/>
    <property type="project" value="InterPro"/>
</dbReference>
<dbReference type="CDD" id="cd20651">
    <property type="entry name" value="CYP15A1-like"/>
    <property type="match status" value="1"/>
</dbReference>
<organism evidence="10 11">
    <name type="scientific">Phyllotreta striolata</name>
    <name type="common">Striped flea beetle</name>
    <name type="synonym">Crioceris striolata</name>
    <dbReference type="NCBI Taxonomy" id="444603"/>
    <lineage>
        <taxon>Eukaryota</taxon>
        <taxon>Metazoa</taxon>
        <taxon>Ecdysozoa</taxon>
        <taxon>Arthropoda</taxon>
        <taxon>Hexapoda</taxon>
        <taxon>Insecta</taxon>
        <taxon>Pterygota</taxon>
        <taxon>Neoptera</taxon>
        <taxon>Endopterygota</taxon>
        <taxon>Coleoptera</taxon>
        <taxon>Polyphaga</taxon>
        <taxon>Cucujiformia</taxon>
        <taxon>Chrysomeloidea</taxon>
        <taxon>Chrysomelidae</taxon>
        <taxon>Galerucinae</taxon>
        <taxon>Alticini</taxon>
        <taxon>Phyllotreta</taxon>
    </lineage>
</organism>
<evidence type="ECO:0000256" key="3">
    <source>
        <dbReference type="ARBA" id="ARBA00022617"/>
    </source>
</evidence>
<dbReference type="GO" id="GO:0006805">
    <property type="term" value="P:xenobiotic metabolic process"/>
    <property type="evidence" value="ECO:0007669"/>
    <property type="project" value="TreeGrafter"/>
</dbReference>
<dbReference type="GO" id="GO:0016712">
    <property type="term" value="F:oxidoreductase activity, acting on paired donors, with incorporation or reduction of molecular oxygen, reduced flavin or flavoprotein as one donor, and incorporation of one atom of oxygen"/>
    <property type="evidence" value="ECO:0007669"/>
    <property type="project" value="TreeGrafter"/>
</dbReference>
<proteinExistence type="inferred from homology"/>
<dbReference type="InterPro" id="IPR002401">
    <property type="entry name" value="Cyt_P450_E_grp-I"/>
</dbReference>
<dbReference type="EMBL" id="OU900100">
    <property type="protein sequence ID" value="CAG9864107.1"/>
    <property type="molecule type" value="Genomic_DNA"/>
</dbReference>
<dbReference type="PRINTS" id="PR00385">
    <property type="entry name" value="P450"/>
</dbReference>
<comment type="similarity">
    <text evidence="2 9">Belongs to the cytochrome P450 family.</text>
</comment>
<evidence type="ECO:0008006" key="12">
    <source>
        <dbReference type="Google" id="ProtNLM"/>
    </source>
</evidence>
<dbReference type="GO" id="GO:0005737">
    <property type="term" value="C:cytoplasm"/>
    <property type="evidence" value="ECO:0007669"/>
    <property type="project" value="TreeGrafter"/>
</dbReference>
<feature type="binding site" description="axial binding residue" evidence="8">
    <location>
        <position position="439"/>
    </location>
    <ligand>
        <name>heme</name>
        <dbReference type="ChEBI" id="CHEBI:30413"/>
    </ligand>
    <ligandPart>
        <name>Fe</name>
        <dbReference type="ChEBI" id="CHEBI:18248"/>
    </ligandPart>
</feature>
<dbReference type="PANTHER" id="PTHR24300:SF376">
    <property type="entry name" value="CYTOCHROME P450 15A1"/>
    <property type="match status" value="1"/>
</dbReference>
<keyword evidence="6 8" id="KW-0408">Iron</keyword>
<dbReference type="InterPro" id="IPR001128">
    <property type="entry name" value="Cyt_P450"/>
</dbReference>
<keyword evidence="7 9" id="KW-0503">Monooxygenase</keyword>
<keyword evidence="11" id="KW-1185">Reference proteome</keyword>
<evidence type="ECO:0000256" key="7">
    <source>
        <dbReference type="ARBA" id="ARBA00023033"/>
    </source>
</evidence>
<dbReference type="AlphaFoldDB" id="A0A9N9U067"/>
<dbReference type="InterPro" id="IPR036396">
    <property type="entry name" value="Cyt_P450_sf"/>
</dbReference>
<dbReference type="GO" id="GO:0020037">
    <property type="term" value="F:heme binding"/>
    <property type="evidence" value="ECO:0007669"/>
    <property type="project" value="InterPro"/>
</dbReference>
<evidence type="ECO:0000256" key="4">
    <source>
        <dbReference type="ARBA" id="ARBA00022723"/>
    </source>
</evidence>
<evidence type="ECO:0000256" key="6">
    <source>
        <dbReference type="ARBA" id="ARBA00023004"/>
    </source>
</evidence>
<evidence type="ECO:0000256" key="5">
    <source>
        <dbReference type="ARBA" id="ARBA00023002"/>
    </source>
</evidence>
<gene>
    <name evidence="10" type="ORF">PHYEVI_LOCUS10364</name>
</gene>
<keyword evidence="5 9" id="KW-0560">Oxidoreductase</keyword>
<keyword evidence="3 8" id="KW-0349">Heme</keyword>
<dbReference type="PROSITE" id="PS00086">
    <property type="entry name" value="CYTOCHROME_P450"/>
    <property type="match status" value="1"/>
</dbReference>
<accession>A0A9N9U067</accession>
<evidence type="ECO:0000256" key="1">
    <source>
        <dbReference type="ARBA" id="ARBA00001971"/>
    </source>
</evidence>
<dbReference type="Pfam" id="PF00067">
    <property type="entry name" value="p450"/>
    <property type="match status" value="1"/>
</dbReference>
<sequence>MVFILLLTVIVTLIAYLLISVVKKPAHFPPGPFWYPIVGTVPVLKKLSKALGGQHLALIKLSQTYKSNVVGLKLGKENVIAVFSYPTVKTVLTGEEYEGRPDNFFLKLRCMGTRRGITITDGALWKTQRSFVTTHLRNLGFGKKPMERMVREEINDLLAILKENGNKEIRIGSLLAVSVLNVLWALLGGCRLDRQDARLSSLLDILGKRSRAFDMAGGTLNQFPWMRFVSPEGSGYNLIMRLNAELREMLMETIEQHYAKWEEDRHDDLIYAFVSEMKKANEANTTFTEDQLIMICLDIFIAGSQTTSHTLDFAFLMMILYPEVQEKVRKCLEATFGDSEINYSDRKKVPYVEAVLCEVERYCHVTPICGPRRVLRDTKLEDYVIPKNTTVLISLYSVHHDKTYWKDPEKFRPERFLDSDGKLVYHDRFIPFGLGRRRCLGDQLARSCIFTFFAEIIKNYRITEYPGSVKPTGVPIPGITLTPEIYRAKFIFKINTVIFIRILHVFLS</sequence>
<dbReference type="InterPro" id="IPR050182">
    <property type="entry name" value="Cytochrome_P450_fam2"/>
</dbReference>
<dbReference type="Gene3D" id="1.10.630.10">
    <property type="entry name" value="Cytochrome P450"/>
    <property type="match status" value="1"/>
</dbReference>
<evidence type="ECO:0000313" key="11">
    <source>
        <dbReference type="Proteomes" id="UP001153712"/>
    </source>
</evidence>
<dbReference type="InterPro" id="IPR017972">
    <property type="entry name" value="Cyt_P450_CS"/>
</dbReference>
<evidence type="ECO:0000256" key="8">
    <source>
        <dbReference type="PIRSR" id="PIRSR602401-1"/>
    </source>
</evidence>
<comment type="cofactor">
    <cofactor evidence="1 8">
        <name>heme</name>
        <dbReference type="ChEBI" id="CHEBI:30413"/>
    </cofactor>
</comment>
<reference evidence="10" key="1">
    <citation type="submission" date="2022-01" db="EMBL/GenBank/DDBJ databases">
        <authorList>
            <person name="King R."/>
        </authorList>
    </citation>
    <scope>NUCLEOTIDE SEQUENCE</scope>
</reference>
<name>A0A9N9U067_PHYSR</name>
<dbReference type="OrthoDB" id="3934656at2759"/>
<evidence type="ECO:0000313" key="10">
    <source>
        <dbReference type="EMBL" id="CAG9864107.1"/>
    </source>
</evidence>
<keyword evidence="4 8" id="KW-0479">Metal-binding</keyword>
<dbReference type="PRINTS" id="PR00463">
    <property type="entry name" value="EP450I"/>
</dbReference>
<dbReference type="SUPFAM" id="SSF48264">
    <property type="entry name" value="Cytochrome P450"/>
    <property type="match status" value="1"/>
</dbReference>
<evidence type="ECO:0000256" key="2">
    <source>
        <dbReference type="ARBA" id="ARBA00010617"/>
    </source>
</evidence>
<dbReference type="Proteomes" id="UP001153712">
    <property type="component" value="Chromosome 7"/>
</dbReference>
<protein>
    <recommendedName>
        <fullName evidence="12">Cytochrome P450</fullName>
    </recommendedName>
</protein>
<dbReference type="PANTHER" id="PTHR24300">
    <property type="entry name" value="CYTOCHROME P450 508A4-RELATED"/>
    <property type="match status" value="1"/>
</dbReference>
<dbReference type="GO" id="GO:0006082">
    <property type="term" value="P:organic acid metabolic process"/>
    <property type="evidence" value="ECO:0007669"/>
    <property type="project" value="TreeGrafter"/>
</dbReference>
<evidence type="ECO:0000256" key="9">
    <source>
        <dbReference type="RuleBase" id="RU000461"/>
    </source>
</evidence>